<sequence length="94" mass="10444">MFAPENELVPENGLKMISQTERGAFNHLTVNVPPKMGLFKLLKEKYPTPHIFMFSSSESNWEESALTCDVLVGKQLEKEGNWTGGTGSGPFPED</sequence>
<evidence type="ECO:0000313" key="1">
    <source>
        <dbReference type="EMBL" id="RMX47997.1"/>
    </source>
</evidence>
<dbReference type="AlphaFoldDB" id="A0A3M6U305"/>
<organism evidence="1 2">
    <name type="scientific">Pocillopora damicornis</name>
    <name type="common">Cauliflower coral</name>
    <name type="synonym">Millepora damicornis</name>
    <dbReference type="NCBI Taxonomy" id="46731"/>
    <lineage>
        <taxon>Eukaryota</taxon>
        <taxon>Metazoa</taxon>
        <taxon>Cnidaria</taxon>
        <taxon>Anthozoa</taxon>
        <taxon>Hexacorallia</taxon>
        <taxon>Scleractinia</taxon>
        <taxon>Astrocoeniina</taxon>
        <taxon>Pocilloporidae</taxon>
        <taxon>Pocillopora</taxon>
    </lineage>
</organism>
<accession>A0A3M6U305</accession>
<proteinExistence type="predicted"/>
<reference evidence="1 2" key="1">
    <citation type="journal article" date="2018" name="Sci. Rep.">
        <title>Comparative analysis of the Pocillopora damicornis genome highlights role of immune system in coral evolution.</title>
        <authorList>
            <person name="Cunning R."/>
            <person name="Bay R.A."/>
            <person name="Gillette P."/>
            <person name="Baker A.C."/>
            <person name="Traylor-Knowles N."/>
        </authorList>
    </citation>
    <scope>NUCLEOTIDE SEQUENCE [LARGE SCALE GENOMIC DNA]</scope>
    <source>
        <strain evidence="1">RSMAS</strain>
        <tissue evidence="1">Whole animal</tissue>
    </source>
</reference>
<dbReference type="EMBL" id="RCHS01002320">
    <property type="protein sequence ID" value="RMX47997.1"/>
    <property type="molecule type" value="Genomic_DNA"/>
</dbReference>
<gene>
    <name evidence="1" type="ORF">pdam_00005312</name>
</gene>
<keyword evidence="2" id="KW-1185">Reference proteome</keyword>
<comment type="caution">
    <text evidence="1">The sequence shown here is derived from an EMBL/GenBank/DDBJ whole genome shotgun (WGS) entry which is preliminary data.</text>
</comment>
<name>A0A3M6U305_POCDA</name>
<protein>
    <submittedName>
        <fullName evidence="1">Uncharacterized protein</fullName>
    </submittedName>
</protein>
<dbReference type="Proteomes" id="UP000275408">
    <property type="component" value="Unassembled WGS sequence"/>
</dbReference>
<evidence type="ECO:0000313" key="2">
    <source>
        <dbReference type="Proteomes" id="UP000275408"/>
    </source>
</evidence>